<accession>A0A0S1XE31</accession>
<dbReference type="InterPro" id="IPR011008">
    <property type="entry name" value="Dimeric_a/b-barrel"/>
</dbReference>
<proteinExistence type="predicted"/>
<dbReference type="STRING" id="55802.TBCH5v1_2099"/>
<sequence length="75" mass="8575">MIAFILITTKTGKENEVAKNLKKISKVKEVYTLYGNYDVIAKVEVENLQRLNELGNEILKENKGILYTETLICAR</sequence>
<dbReference type="GeneID" id="26137325"/>
<evidence type="ECO:0000313" key="3">
    <source>
        <dbReference type="Proteomes" id="UP000066042"/>
    </source>
</evidence>
<dbReference type="EMBL" id="CP013050">
    <property type="protein sequence ID" value="ALM76001.1"/>
    <property type="molecule type" value="Genomic_DNA"/>
</dbReference>
<dbReference type="SUPFAM" id="SSF54909">
    <property type="entry name" value="Dimeric alpha+beta barrel"/>
    <property type="match status" value="1"/>
</dbReference>
<dbReference type="Proteomes" id="UP000066042">
    <property type="component" value="Chromosome"/>
</dbReference>
<dbReference type="GeneID" id="10042125"/>
<dbReference type="Gene3D" id="3.30.70.920">
    <property type="match status" value="1"/>
</dbReference>
<name>A0A0S1XE31_THEBA</name>
<reference evidence="2 3" key="1">
    <citation type="journal article" date="2016" name="Genome Announc.">
        <title>Complete genome sequence of the hyperthermophilic and piezophilic archaeon Thermococcus barophilus Ch5, capable of growth at the expense of hydrogenogenesis from carbon monoxide and formate.</title>
        <authorList>
            <person name="Oger P."/>
            <person name="Sokolova T.G."/>
            <person name="Kozhevnikova D.A."/>
            <person name="Taranov E.A."/>
            <person name="Vannier P."/>
            <person name="Lee H.S."/>
            <person name="Kwon K.K."/>
            <person name="Kang S.G."/>
            <person name="Lee J.H."/>
            <person name="Bonch-Osmolovskaya E.A."/>
            <person name="Lebedinsky A.V."/>
        </authorList>
    </citation>
    <scope>NUCLEOTIDE SEQUENCE [LARGE SCALE GENOMIC DNA]</scope>
    <source>
        <strain evidence="3">Ch5</strain>
    </source>
</reference>
<gene>
    <name evidence="2" type="ORF">TBCH5v1_2099</name>
</gene>
<evidence type="ECO:0000313" key="2">
    <source>
        <dbReference type="EMBL" id="ALM76001.1"/>
    </source>
</evidence>
<dbReference type="InterPro" id="IPR019887">
    <property type="entry name" value="Tscrpt_reg_AsnC/Lrp_C"/>
</dbReference>
<dbReference type="AlphaFoldDB" id="A0A0S1XE31"/>
<evidence type="ECO:0000259" key="1">
    <source>
        <dbReference type="Pfam" id="PF01037"/>
    </source>
</evidence>
<dbReference type="RefSeq" id="WP_013468080.1">
    <property type="nucleotide sequence ID" value="NZ_CP013050.1"/>
</dbReference>
<dbReference type="Pfam" id="PF01037">
    <property type="entry name" value="AsnC_trans_reg"/>
    <property type="match status" value="1"/>
</dbReference>
<dbReference type="PATRIC" id="fig|55802.8.peg.2081"/>
<organism evidence="2 3">
    <name type="scientific">Thermococcus barophilus</name>
    <dbReference type="NCBI Taxonomy" id="55802"/>
    <lineage>
        <taxon>Archaea</taxon>
        <taxon>Methanobacteriati</taxon>
        <taxon>Methanobacteriota</taxon>
        <taxon>Thermococci</taxon>
        <taxon>Thermococcales</taxon>
        <taxon>Thermococcaceae</taxon>
        <taxon>Thermococcus</taxon>
    </lineage>
</organism>
<protein>
    <submittedName>
        <fullName evidence="2">Transcriptional regulator</fullName>
    </submittedName>
</protein>
<feature type="domain" description="Transcription regulator AsnC/Lrp ligand binding" evidence="1">
    <location>
        <begin position="5"/>
        <end position="73"/>
    </location>
</feature>